<dbReference type="InterPro" id="IPR013083">
    <property type="entry name" value="Znf_RING/FYVE/PHD"/>
</dbReference>
<keyword evidence="1" id="KW-0521">NADP</keyword>
<evidence type="ECO:0000313" key="4">
    <source>
        <dbReference type="Proteomes" id="UP000008141"/>
    </source>
</evidence>
<dbReference type="STRING" id="554065.E1ZCF1"/>
<dbReference type="GeneID" id="17356346"/>
<dbReference type="PANTHER" id="PTHR43981:SF2">
    <property type="entry name" value="ENOYL-[ACYL-CARRIER-PROTEIN] REDUCTASE, MITOCHONDRIAL"/>
    <property type="match status" value="1"/>
</dbReference>
<dbReference type="SUPFAM" id="SSF51735">
    <property type="entry name" value="NAD(P)-binding Rossmann-fold domains"/>
    <property type="match status" value="1"/>
</dbReference>
<keyword evidence="4" id="KW-1185">Reference proteome</keyword>
<dbReference type="RefSeq" id="XP_005848695.1">
    <property type="nucleotide sequence ID" value="XM_005848633.1"/>
</dbReference>
<organism evidence="4">
    <name type="scientific">Chlorella variabilis</name>
    <name type="common">Green alga</name>
    <dbReference type="NCBI Taxonomy" id="554065"/>
    <lineage>
        <taxon>Eukaryota</taxon>
        <taxon>Viridiplantae</taxon>
        <taxon>Chlorophyta</taxon>
        <taxon>core chlorophytes</taxon>
        <taxon>Trebouxiophyceae</taxon>
        <taxon>Chlorellales</taxon>
        <taxon>Chlorellaceae</taxon>
        <taxon>Chlorella clade</taxon>
        <taxon>Chlorella</taxon>
    </lineage>
</organism>
<protein>
    <submittedName>
        <fullName evidence="3">Uncharacterized protein</fullName>
    </submittedName>
</protein>
<dbReference type="EMBL" id="GL433841">
    <property type="protein sequence ID" value="EFN56593.1"/>
    <property type="molecule type" value="Genomic_DNA"/>
</dbReference>
<evidence type="ECO:0000256" key="2">
    <source>
        <dbReference type="ARBA" id="ARBA00023002"/>
    </source>
</evidence>
<reference evidence="3 4" key="1">
    <citation type="journal article" date="2010" name="Plant Cell">
        <title>The Chlorella variabilis NC64A genome reveals adaptation to photosymbiosis, coevolution with viruses, and cryptic sex.</title>
        <authorList>
            <person name="Blanc G."/>
            <person name="Duncan G."/>
            <person name="Agarkova I."/>
            <person name="Borodovsky M."/>
            <person name="Gurnon J."/>
            <person name="Kuo A."/>
            <person name="Lindquist E."/>
            <person name="Lucas S."/>
            <person name="Pangilinan J."/>
            <person name="Polle J."/>
            <person name="Salamov A."/>
            <person name="Terry A."/>
            <person name="Yamada T."/>
            <person name="Dunigan D.D."/>
            <person name="Grigoriev I.V."/>
            <person name="Claverie J.M."/>
            <person name="Van Etten J.L."/>
        </authorList>
    </citation>
    <scope>NUCLEOTIDE SEQUENCE [LARGE SCALE GENOMIC DNA]</scope>
    <source>
        <strain evidence="3 4">NC64A</strain>
    </source>
</reference>
<dbReference type="Proteomes" id="UP000008141">
    <property type="component" value="Unassembled WGS sequence"/>
</dbReference>
<dbReference type="GO" id="GO:0016491">
    <property type="term" value="F:oxidoreductase activity"/>
    <property type="evidence" value="ECO:0007669"/>
    <property type="project" value="UniProtKB-KW"/>
</dbReference>
<gene>
    <name evidence="3" type="ORF">CHLNCDRAFT_144327</name>
</gene>
<evidence type="ECO:0000313" key="3">
    <source>
        <dbReference type="EMBL" id="EFN56593.1"/>
    </source>
</evidence>
<keyword evidence="2" id="KW-0560">Oxidoreductase</keyword>
<dbReference type="InterPro" id="IPR051034">
    <property type="entry name" value="Mito_Enoyl-ACP_Reductase"/>
</dbReference>
<dbReference type="GO" id="GO:0005739">
    <property type="term" value="C:mitochondrion"/>
    <property type="evidence" value="ECO:0007669"/>
    <property type="project" value="TreeGrafter"/>
</dbReference>
<dbReference type="InterPro" id="IPR036291">
    <property type="entry name" value="NAD(P)-bd_dom_sf"/>
</dbReference>
<dbReference type="AlphaFoldDB" id="E1ZCF1"/>
<proteinExistence type="predicted"/>
<dbReference type="Gene3D" id="3.30.40.10">
    <property type="entry name" value="Zinc/RING finger domain, C3HC4 (zinc finger)"/>
    <property type="match status" value="1"/>
</dbReference>
<dbReference type="OrthoDB" id="7482721at2759"/>
<name>E1ZCF1_CHLVA</name>
<dbReference type="PANTHER" id="PTHR43981">
    <property type="entry name" value="ENOYL-[ACYL-CARRIER-PROTEIN] REDUCTASE, MITOCHONDRIAL"/>
    <property type="match status" value="1"/>
</dbReference>
<dbReference type="InParanoid" id="E1ZCF1"/>
<dbReference type="KEGG" id="cvr:CHLNCDRAFT_144327"/>
<dbReference type="GO" id="GO:0006631">
    <property type="term" value="P:fatty acid metabolic process"/>
    <property type="evidence" value="ECO:0007669"/>
    <property type="project" value="TreeGrafter"/>
</dbReference>
<sequence length="242" mass="26054">MEPHCRVCHETESGPRGLQDILVSPCHCLHNWQLHKALALRDAARCEVCGQPYRVPADAWRAYAAAGCESGAACAKALAPGGTLVVYGAMSHQPVTIPPGLLIFNDIRLRGFWLTGGYAKGCWRGVPCWLAGRPHDAAAPGPWLSGTATAGGAAPAGLARDFGDASHPPLRDVAVQMKDGWRAKEQLVDHVCALFRTKVIRPCSVDCLPLDQWQEALKRVASDFRAGKVLLTSYAPDEVRAE</sequence>
<dbReference type="Gene3D" id="3.40.50.720">
    <property type="entry name" value="NAD(P)-binding Rossmann-like Domain"/>
    <property type="match status" value="1"/>
</dbReference>
<accession>E1ZCF1</accession>
<evidence type="ECO:0000256" key="1">
    <source>
        <dbReference type="ARBA" id="ARBA00022857"/>
    </source>
</evidence>